<keyword evidence="6 16" id="KW-1133">Transmembrane helix</keyword>
<evidence type="ECO:0000256" key="9">
    <source>
        <dbReference type="ARBA" id="ARBA00023180"/>
    </source>
</evidence>
<dbReference type="Gene3D" id="3.30.60.270">
    <property type="match status" value="3"/>
</dbReference>
<evidence type="ECO:0000256" key="14">
    <source>
        <dbReference type="ARBA" id="ARBA00046293"/>
    </source>
</evidence>
<evidence type="ECO:0000259" key="17">
    <source>
        <dbReference type="SMART" id="SM00602"/>
    </source>
</evidence>
<evidence type="ECO:0000256" key="5">
    <source>
        <dbReference type="ARBA" id="ARBA00022737"/>
    </source>
</evidence>
<dbReference type="PRINTS" id="PR00095">
    <property type="entry name" value="ANTSNTHASEI"/>
</dbReference>
<evidence type="ECO:0000256" key="11">
    <source>
        <dbReference type="ARBA" id="ARBA00031250"/>
    </source>
</evidence>
<feature type="domain" description="VPS10" evidence="17">
    <location>
        <begin position="605"/>
        <end position="1256"/>
    </location>
</feature>
<dbReference type="SMART" id="SM00602">
    <property type="entry name" value="VPS10"/>
    <property type="match status" value="3"/>
</dbReference>
<comment type="function">
    <text evidence="10">Functions as a sorting receptor in the Golgi compartment required for the intracellular sorting and delivery of soluble vacuolar proteins, like carboxypeptidase Y (CPY) and proteinase A. Executes multiple rounds of sorting by cycling between the late Golgi and a prevacuolar endosome-like compartment.</text>
</comment>
<keyword evidence="19" id="KW-1185">Reference proteome</keyword>
<feature type="domain" description="VPS10" evidence="17">
    <location>
        <begin position="1279"/>
        <end position="1898"/>
    </location>
</feature>
<dbReference type="PANTHER" id="PTHR12106">
    <property type="entry name" value="SORTILIN RELATED"/>
    <property type="match status" value="1"/>
</dbReference>
<dbReference type="GO" id="GO:0016020">
    <property type="term" value="C:membrane"/>
    <property type="evidence" value="ECO:0007669"/>
    <property type="project" value="InterPro"/>
</dbReference>
<dbReference type="FunFam" id="2.10.70.80:FF:000001">
    <property type="entry name" value="Sortilin-related VPS10 domain-containing receptor 1"/>
    <property type="match status" value="1"/>
</dbReference>
<dbReference type="Pfam" id="PF15901">
    <property type="entry name" value="Sortilin_C"/>
    <property type="match status" value="3"/>
</dbReference>
<evidence type="ECO:0000256" key="7">
    <source>
        <dbReference type="ARBA" id="ARBA00023136"/>
    </source>
</evidence>
<evidence type="ECO:0000313" key="19">
    <source>
        <dbReference type="Proteomes" id="UP000789570"/>
    </source>
</evidence>
<organism evidence="18 19">
    <name type="scientific">Funneliformis caledonium</name>
    <dbReference type="NCBI Taxonomy" id="1117310"/>
    <lineage>
        <taxon>Eukaryota</taxon>
        <taxon>Fungi</taxon>
        <taxon>Fungi incertae sedis</taxon>
        <taxon>Mucoromycota</taxon>
        <taxon>Glomeromycotina</taxon>
        <taxon>Glomeromycetes</taxon>
        <taxon>Glomerales</taxon>
        <taxon>Glomeraceae</taxon>
        <taxon>Funneliformis</taxon>
    </lineage>
</organism>
<keyword evidence="8" id="KW-0675">Receptor</keyword>
<evidence type="ECO:0000256" key="10">
    <source>
        <dbReference type="ARBA" id="ARBA00025569"/>
    </source>
</evidence>
<dbReference type="InterPro" id="IPR050310">
    <property type="entry name" value="VPS10-sortilin"/>
</dbReference>
<evidence type="ECO:0000256" key="6">
    <source>
        <dbReference type="ARBA" id="ARBA00022989"/>
    </source>
</evidence>
<feature type="domain" description="VPS10" evidence="17">
    <location>
        <begin position="1921"/>
        <end position="2534"/>
    </location>
</feature>
<dbReference type="Gene3D" id="3.60.120.10">
    <property type="entry name" value="Anthranilate synthase"/>
    <property type="match status" value="1"/>
</dbReference>
<evidence type="ECO:0000256" key="4">
    <source>
        <dbReference type="ARBA" id="ARBA00022729"/>
    </source>
</evidence>
<dbReference type="GO" id="GO:0005829">
    <property type="term" value="C:cytosol"/>
    <property type="evidence" value="ECO:0007669"/>
    <property type="project" value="GOC"/>
</dbReference>
<evidence type="ECO:0000256" key="12">
    <source>
        <dbReference type="ARBA" id="ARBA00031354"/>
    </source>
</evidence>
<evidence type="ECO:0000256" key="15">
    <source>
        <dbReference type="SAM" id="MobiDB-lite"/>
    </source>
</evidence>
<dbReference type="CDD" id="cd15482">
    <property type="entry name" value="Sialidase_non-viral"/>
    <property type="match status" value="1"/>
</dbReference>
<dbReference type="EMBL" id="CAJVPQ010002115">
    <property type="protein sequence ID" value="CAG8583977.1"/>
    <property type="molecule type" value="Genomic_DNA"/>
</dbReference>
<name>A0A9N9BX10_9GLOM</name>
<dbReference type="InterPro" id="IPR015943">
    <property type="entry name" value="WD40/YVTN_repeat-like_dom_sf"/>
</dbReference>
<keyword evidence="7 16" id="KW-0472">Membrane</keyword>
<dbReference type="SUPFAM" id="SSF110296">
    <property type="entry name" value="Oligoxyloglucan reducing end-specific cellobiohydrolase"/>
    <property type="match status" value="3"/>
</dbReference>
<comment type="caution">
    <text evidence="18">The sequence shown here is derived from an EMBL/GenBank/DDBJ whole genome shotgun (WGS) entry which is preliminary data.</text>
</comment>
<evidence type="ECO:0000256" key="13">
    <source>
        <dbReference type="ARBA" id="ARBA00031902"/>
    </source>
</evidence>
<dbReference type="SUPFAM" id="SSF56322">
    <property type="entry name" value="ADC synthase"/>
    <property type="match status" value="1"/>
</dbReference>
<keyword evidence="4" id="KW-0732">Signal</keyword>
<dbReference type="Pfam" id="PF04715">
    <property type="entry name" value="Anth_synt_I_N"/>
    <property type="match status" value="1"/>
</dbReference>
<evidence type="ECO:0000256" key="16">
    <source>
        <dbReference type="SAM" id="Phobius"/>
    </source>
</evidence>
<dbReference type="Pfam" id="PF15902">
    <property type="entry name" value="Sortilin-Vps10"/>
    <property type="match status" value="3"/>
</dbReference>
<evidence type="ECO:0000256" key="3">
    <source>
        <dbReference type="ARBA" id="ARBA00022692"/>
    </source>
</evidence>
<dbReference type="InterPro" id="IPR015890">
    <property type="entry name" value="Chorismate_C"/>
</dbReference>
<dbReference type="Gene3D" id="2.130.10.10">
    <property type="entry name" value="YVTN repeat-like/Quinoprotein amine dehydrogenase"/>
    <property type="match status" value="3"/>
</dbReference>
<keyword evidence="5" id="KW-0677">Repeat</keyword>
<dbReference type="InterPro" id="IPR019999">
    <property type="entry name" value="Anth_synth_I-like"/>
</dbReference>
<protein>
    <recommendedName>
        <fullName evidence="2">Vacuolar protein sorting/targeting protein 10</fullName>
    </recommendedName>
    <alternativeName>
        <fullName evidence="12">Carboxypeptidase Y receptor</fullName>
    </alternativeName>
    <alternativeName>
        <fullName evidence="11 13">Sortilin VPS10</fullName>
    </alternativeName>
</protein>
<dbReference type="InterPro" id="IPR006805">
    <property type="entry name" value="Anth_synth_I_N"/>
</dbReference>
<dbReference type="GO" id="GO:0006895">
    <property type="term" value="P:Golgi to endosome transport"/>
    <property type="evidence" value="ECO:0007669"/>
    <property type="project" value="TreeGrafter"/>
</dbReference>
<dbReference type="OrthoDB" id="443634at2759"/>
<dbReference type="InterPro" id="IPR006581">
    <property type="entry name" value="VPS10"/>
</dbReference>
<dbReference type="GO" id="GO:0005794">
    <property type="term" value="C:Golgi apparatus"/>
    <property type="evidence" value="ECO:0007669"/>
    <property type="project" value="UniProtKB-SubCell"/>
</dbReference>
<reference evidence="18" key="1">
    <citation type="submission" date="2021-06" db="EMBL/GenBank/DDBJ databases">
        <authorList>
            <person name="Kallberg Y."/>
            <person name="Tangrot J."/>
            <person name="Rosling A."/>
        </authorList>
    </citation>
    <scope>NUCLEOTIDE SEQUENCE</scope>
    <source>
        <strain evidence="18">UK204</strain>
    </source>
</reference>
<dbReference type="Pfam" id="PF00425">
    <property type="entry name" value="Chorismate_bind"/>
    <property type="match status" value="1"/>
</dbReference>
<dbReference type="GO" id="GO:0006623">
    <property type="term" value="P:protein targeting to vacuole"/>
    <property type="evidence" value="ECO:0007669"/>
    <property type="project" value="TreeGrafter"/>
</dbReference>
<accession>A0A9N9BX10</accession>
<dbReference type="Gene3D" id="2.10.70.80">
    <property type="match status" value="3"/>
</dbReference>
<proteinExistence type="predicted"/>
<keyword evidence="9" id="KW-0325">Glycoprotein</keyword>
<feature type="region of interest" description="Disordered" evidence="15">
    <location>
        <begin position="1229"/>
        <end position="1259"/>
    </location>
</feature>
<dbReference type="InterPro" id="IPR005801">
    <property type="entry name" value="ADC_synthase"/>
</dbReference>
<sequence>MLRNFQMISKTFLEKVKFPRSKIPSNILSHSVLSNHSHVFKPLSSENSTRYCLILKKLKKELWIESHLAFQHIVADDKSAAGTWWLDSARQPDPVNRFSFMGSTPALSNSFSISYSTLGKKLLITCSNGSVIDKKLADHQTFWDWMSNTINYFNQHMDSLRILHDDGTLHDVKERKIPFDFRLGMVGYFGYEMKRESLSGYTIPTNQHLSQSSNIPDSAFIFTTQAIIFDHLEREIWLSGLVRLEENKSPKKFDFVENELGMCPGLLLDAYKSWVTSIEKQLCSINSFMSKSNQIPLKNNNRNEKLSSSIPNIPFTPDMKRDAYVKAIEKARSYIYKGQSYELCLTTQFRTNFPKKLDYDLVELYKRIRSFNPAPFSALLYFSTEDICILSSSPEKFVHIDNEGIMEMKPIKGTVARAKGCFCLNVEECDQGTSCEAGRKKEDMKRMSRLKDDVKERSENLMIVDLIRNDLIQLCQPNTVQVPYLMKVESYETVHQLVTTVRGQLREGLDCVKAIQGCFPPGSMTGAPKLRAVQLLDELEQHNTRGVYSGCLGYISLQDGSGKRRGTSHFSVVIRTAIVCGETGEISVGAGGAIVYLSNAESEWDEVVLKSQSVIPSGNVWRSNDAGVKWDPINDIPKNSATALYEHPFDNNKAYVLTRYLKHYKTSDKGANWQEFTTEIQPARNDRALSFHAHRDGNILFKGSKCVAMFECIDVTYYTTDGFDTSPKLLHENINNCIWAHSNGDFDETPEQTIYCIYYQGTGSLRKPSDYRLTQSEDFFENWEYVNFNSDGDVSGVIGLGTIKKYLVAAVKDINSLDMKMYVSTDGLKWTRALFPNNEGPTHKHAEENAYTILESSTSHLVVDLLSSDSHNTGNLFFSNSDGTSFVNRLKYTNRNNKGFVDFEAVQGVGGILLANIVSNHQDVDKGSAIAKKIQSMISFDDGSSWNFIKPPEKSLDGIDFQCDSKKDWQNGRCSLHLHSITTARNIGHIYSAGAAPGVLMGVGNVGSYLLPYGLCDTFLSYDGGLTWRVVRLGAHLYEFGDSGSIIVIVDNEQPTDRILYSYDRGENWNEHLLKDKIRARFLTTDPDSTTKKFLLFGSIISDHDSNNLYYMFYLDFSNLFDRNCNDNDFENWVARNLDTGPDCLMGKRSSYRRRKKDANCFVSNEFEKPVPNEDLCPCTEEDFECDFNYSLDEETNKCTLSGTERIPKGECKDGQEKYLGSSGYRKIPGNMCDPEKPGSIDRATPTEKSCSEGQSDGEVSHKTLEEDFDFYFFFNNSQVLFAKTTDGKIKRSNDGGTNWSNVLDDAGIITHMFLHDHDENRAYFFSDQNVMWYTTDRGETFDKTKLLSEPNKLNLPLLDFHPKNPDWLLFMASTSCPRCHSITYFSKDNGKTWDEIETWAQKCIFGEDTNFPIDDNTIFCSSYKNKQSKTTQDELGGRSSVTNPLQLVKLKTDGSAKVVLLTDNVVEFFIFNEFMAVATEELGQLTLRISKDGDTFNEAIFPPDIGVDKQAYTILQSTTGSVFLDAYKSIIYGSEYGSLFKSNSKGTAFDKILDNTNRNNRGNVDFEKVQGLDGIILANIVDNVNELGGGSKKIIKTLISYDDGSHWKPLKHNGDRLHLHSRTDILGPGSVYSASPAIGLLIGVGNVGDHLLPYTECNTFMSRDGGRNWKEIRRGESLHAYGDRGTIIVVVDDEAPTDHVLYSWNYGKDWNKYIFSSTPVRVKFLTNSNSNGMKFLLLGYTVPANKVRPVTVTIDITQLKKRKCVLDKDDDAKNDFELWNPMDQESDDHKCLLGEEIKYWRRKANRECHIGDMKDDLITVQKNCECTKHDFECDIGFWRDENRKCTLKGPDPERPPNCPEDGTYTGRSGYVKMEKSKCKGGKNLGEKIERNCKSENSGIISQTKVFESRIAKYFYSNESTAILARTMDHTIWRSIDEGYSWNTIVMPDVDAKVIALVQNSYFSNYVYFITSGKKHYYTDDFGNTIKSLVVKAEPNGYLAPTILDFHPSEPGYLIYTVGKNCETLYSPNCHTEAYYTRDFGENWDTLDTYVGTCSWARDKNFNVSPNLIFCESYRDKEGSQLSFFNNPLQFVSSTDFFKNKRLHYQNIVGFAVFEEFMVVAELMETSASLRLWVSVDAEKFAEAQFPPNMPITRERLILKNKFGNVLKSDSNGTYYSLSLENANRDDRGYVDFEKMQGIRGIALANIVSNVNEVIMGSIWSFLKRPKVDSDDNRYECDTDENENDTEGRCALHLHSFTERRNPSDSFSSSSAVGLMMGVGNVGEYLTSYFDGDTFLTRDAGVTWTEIKKGAYMYEFGDQGGILVLVDDERETDRVIYSLNEGDSWQEYKFLKNKEKPIRIIDIDIKPGGLSSKFILRGILPSDYNKEVIVHLDFTNAFPRDCKDDDFEPWSPSHANHANSEDQCLFGRKITYQRKKPGIECFIKDIKPVEEGSKCECKRHDFECDYNYMRNATDYCVLVSPDAKPLVRSISEQCANGEEFWYEGSGYRKLAISNCTGGSVNYTGDSHRCPGHHSALFWIFVVLSPFVIVGILTICLINKRHERHIRLGSSLEPNSILSSIIDIFYQIKIPRFISRLWFKVPLPGRGYRYSPVATDDGHEVLMDDYDHDIEAS</sequence>
<evidence type="ECO:0000256" key="1">
    <source>
        <dbReference type="ARBA" id="ARBA00004198"/>
    </source>
</evidence>
<dbReference type="PANTHER" id="PTHR12106:SF27">
    <property type="entry name" value="SORTILIN-RELATED RECEPTOR"/>
    <property type="match status" value="1"/>
</dbReference>
<evidence type="ECO:0000256" key="2">
    <source>
        <dbReference type="ARBA" id="ARBA00015369"/>
    </source>
</evidence>
<gene>
    <name evidence="18" type="ORF">FCALED_LOCUS7744</name>
</gene>
<evidence type="ECO:0000313" key="18">
    <source>
        <dbReference type="EMBL" id="CAG8583977.1"/>
    </source>
</evidence>
<evidence type="ECO:0000256" key="8">
    <source>
        <dbReference type="ARBA" id="ARBA00023170"/>
    </source>
</evidence>
<feature type="transmembrane region" description="Helical" evidence="16">
    <location>
        <begin position="2535"/>
        <end position="2557"/>
    </location>
</feature>
<dbReference type="Proteomes" id="UP000789570">
    <property type="component" value="Unassembled WGS sequence"/>
</dbReference>
<dbReference type="InterPro" id="IPR031777">
    <property type="entry name" value="Sortilin_C"/>
</dbReference>
<keyword evidence="3 16" id="KW-0812">Transmembrane</keyword>
<dbReference type="GO" id="GO:0006896">
    <property type="term" value="P:Golgi to vacuole transport"/>
    <property type="evidence" value="ECO:0007669"/>
    <property type="project" value="TreeGrafter"/>
</dbReference>
<dbReference type="InterPro" id="IPR031778">
    <property type="entry name" value="Sortilin_N"/>
</dbReference>
<comment type="subcellular location">
    <subcellularLocation>
        <location evidence="1">Golgi apparatus</location>
        <location evidence="1">trans-Golgi network membrane</location>
    </subcellularLocation>
    <subcellularLocation>
        <location evidence="14">Prevacuolar compartment membrane</location>
    </subcellularLocation>
</comment>